<evidence type="ECO:0000313" key="2">
    <source>
        <dbReference type="Proteomes" id="UP001187531"/>
    </source>
</evidence>
<dbReference type="AlphaFoldDB" id="A0AA88LEE0"/>
<evidence type="ECO:0000313" key="1">
    <source>
        <dbReference type="EMBL" id="KAK2727482.1"/>
    </source>
</evidence>
<gene>
    <name evidence="1" type="ORF">QYM36_008094</name>
</gene>
<organism evidence="1 2">
    <name type="scientific">Artemia franciscana</name>
    <name type="common">Brine shrimp</name>
    <name type="synonym">Artemia sanfranciscana</name>
    <dbReference type="NCBI Taxonomy" id="6661"/>
    <lineage>
        <taxon>Eukaryota</taxon>
        <taxon>Metazoa</taxon>
        <taxon>Ecdysozoa</taxon>
        <taxon>Arthropoda</taxon>
        <taxon>Crustacea</taxon>
        <taxon>Branchiopoda</taxon>
        <taxon>Anostraca</taxon>
        <taxon>Artemiidae</taxon>
        <taxon>Artemia</taxon>
    </lineage>
</organism>
<reference evidence="1" key="1">
    <citation type="submission" date="2023-07" db="EMBL/GenBank/DDBJ databases">
        <title>Chromosome-level genome assembly of Artemia franciscana.</title>
        <authorList>
            <person name="Jo E."/>
        </authorList>
    </citation>
    <scope>NUCLEOTIDE SEQUENCE</scope>
    <source>
        <tissue evidence="1">Whole body</tissue>
    </source>
</reference>
<name>A0AA88LEE0_ARTSF</name>
<protein>
    <submittedName>
        <fullName evidence="1">Uncharacterized protein</fullName>
    </submittedName>
</protein>
<sequence>MPYSVHLKRGKDEKRHLNDSHLQSFHWLVYSAAQRGLFCKYCSLFLVTKPITKFAKLLGKDGDLTVHDTSQYHHDAVEAGKSFLRAYHSPHKSMNNRSNEQRMKQCLHSICALTLPLSRLFQKKTLDLGGVYGHVSDLLDVLAKRRETCDEEFALAFEQVKELSDKIQLAVKVPRIAQRQVHRNNSPHTTPEVYYRHVVFIPILDSVISD</sequence>
<accession>A0AA88LEE0</accession>
<proteinExistence type="predicted"/>
<dbReference type="InterPro" id="IPR052958">
    <property type="entry name" value="IFN-induced_PKR_regulator"/>
</dbReference>
<dbReference type="Proteomes" id="UP001187531">
    <property type="component" value="Unassembled WGS sequence"/>
</dbReference>
<dbReference type="EMBL" id="JAVRJZ010000001">
    <property type="protein sequence ID" value="KAK2727482.1"/>
    <property type="molecule type" value="Genomic_DNA"/>
</dbReference>
<keyword evidence="2" id="KW-1185">Reference proteome</keyword>
<dbReference type="PANTHER" id="PTHR46289">
    <property type="entry name" value="52 KDA REPRESSOR OF THE INHIBITOR OF THE PROTEIN KINASE-LIKE PROTEIN-RELATED"/>
    <property type="match status" value="1"/>
</dbReference>
<comment type="caution">
    <text evidence="1">The sequence shown here is derived from an EMBL/GenBank/DDBJ whole genome shotgun (WGS) entry which is preliminary data.</text>
</comment>
<dbReference type="PANTHER" id="PTHR46289:SF14">
    <property type="entry name" value="DUF4371 DOMAIN-CONTAINING PROTEIN"/>
    <property type="match status" value="1"/>
</dbReference>